<dbReference type="Gene3D" id="1.20.58.420">
    <property type="entry name" value="AHSP"/>
    <property type="match status" value="1"/>
</dbReference>
<dbReference type="GO" id="GO:0005525">
    <property type="term" value="F:GTP binding"/>
    <property type="evidence" value="ECO:0007669"/>
    <property type="project" value="UniProtKB-KW"/>
</dbReference>
<dbReference type="SUPFAM" id="SSF48340">
    <property type="entry name" value="Interferon-induced guanylate-binding protein 1 (GBP1), C-terminal domain"/>
    <property type="match status" value="1"/>
</dbReference>
<name>A0A9N9S6Z4_9DIPT</name>
<evidence type="ECO:0000256" key="6">
    <source>
        <dbReference type="SAM" id="Phobius"/>
    </source>
</evidence>
<keyword evidence="1" id="KW-0547">Nucleotide-binding</keyword>
<dbReference type="EMBL" id="OU895880">
    <property type="protein sequence ID" value="CAG9811380.1"/>
    <property type="molecule type" value="Genomic_DNA"/>
</dbReference>
<evidence type="ECO:0000313" key="9">
    <source>
        <dbReference type="Proteomes" id="UP001153620"/>
    </source>
</evidence>
<dbReference type="Proteomes" id="UP001153620">
    <property type="component" value="Chromosome 4"/>
</dbReference>
<evidence type="ECO:0000256" key="1">
    <source>
        <dbReference type="ARBA" id="ARBA00022741"/>
    </source>
</evidence>
<dbReference type="Pfam" id="PF02263">
    <property type="entry name" value="GBP"/>
    <property type="match status" value="1"/>
</dbReference>
<sequence length="567" mass="65862">MDHTHQHGKPVSILRFSDNKEVIVDNRELEKIFNHPEIQDRKVVILSLIGAFRGGKSFFLDYCLRFLYAHFPSIYNPSKHKQSFFRKNDYWIAGRDEPLKGFSWRAGTKRETIGINIWSDVFLHTMDRTGEKVAIFVMDTQGLFDTESTPTDNSRIFALGNLISSIQVLNLKQQVQEDHLQYLQFATEFAKFALKKNLKPEGKPFQNMTFLIRDWENNEEFRYGAAGGHNYINEVLNIKQDQSQELKEVRKSIFDSFEHVNCYLLPYPGEVVAGYKNYDGRWSEMDTTFKAELKNSIEHLLHPDNLVIKKINGIDIKVNEMKLYLQAYMILFQSNEIPQALSAYEYTVESHMNNLIEKSVNDYKLTIYRNADLINAQNRQIVHEKCKERALQQYNAENKIGTAEHDYRFKMKLTEEIDKIFGYFKQQNEQIIKEMEKEREKFQTILDREQHQRLEAEEAKRQIENQLNELRTLKTKMEAEEYEKRTRMLQERVQAEQQRMQEYDSRFKDEQSFRKTLMAAIGVTLIGIAALTTGGIAAGAAAVSETVVAVGGAVTTVGATLNACSIM</sequence>
<proteinExistence type="inferred from homology"/>
<feature type="coiled-coil region" evidence="5">
    <location>
        <begin position="425"/>
        <end position="506"/>
    </location>
</feature>
<keyword evidence="2" id="KW-0378">Hydrolase</keyword>
<organism evidence="8 9">
    <name type="scientific">Chironomus riparius</name>
    <dbReference type="NCBI Taxonomy" id="315576"/>
    <lineage>
        <taxon>Eukaryota</taxon>
        <taxon>Metazoa</taxon>
        <taxon>Ecdysozoa</taxon>
        <taxon>Arthropoda</taxon>
        <taxon>Hexapoda</taxon>
        <taxon>Insecta</taxon>
        <taxon>Pterygota</taxon>
        <taxon>Neoptera</taxon>
        <taxon>Endopterygota</taxon>
        <taxon>Diptera</taxon>
        <taxon>Nematocera</taxon>
        <taxon>Chironomoidea</taxon>
        <taxon>Chironomidae</taxon>
        <taxon>Chironominae</taxon>
        <taxon>Chironomus</taxon>
    </lineage>
</organism>
<dbReference type="PANTHER" id="PTHR10751">
    <property type="entry name" value="GUANYLATE BINDING PROTEIN"/>
    <property type="match status" value="1"/>
</dbReference>
<feature type="transmembrane region" description="Helical" evidence="6">
    <location>
        <begin position="516"/>
        <end position="541"/>
    </location>
</feature>
<keyword evidence="5" id="KW-0175">Coiled coil</keyword>
<dbReference type="Gene3D" id="3.40.50.300">
    <property type="entry name" value="P-loop containing nucleotide triphosphate hydrolases"/>
    <property type="match status" value="1"/>
</dbReference>
<keyword evidence="9" id="KW-1185">Reference proteome</keyword>
<evidence type="ECO:0000259" key="7">
    <source>
        <dbReference type="PROSITE" id="PS51715"/>
    </source>
</evidence>
<comment type="similarity">
    <text evidence="4">Belongs to the TRAFAC class dynamin-like GTPase superfamily. GB1/RHD3 GTPase family.</text>
</comment>
<feature type="domain" description="GB1/RHD3-type G" evidence="7">
    <location>
        <begin position="40"/>
        <end position="306"/>
    </location>
</feature>
<keyword evidence="3" id="KW-0342">GTP-binding</keyword>
<evidence type="ECO:0000256" key="2">
    <source>
        <dbReference type="ARBA" id="ARBA00022801"/>
    </source>
</evidence>
<dbReference type="SUPFAM" id="SSF52540">
    <property type="entry name" value="P-loop containing nucleoside triphosphate hydrolases"/>
    <property type="match status" value="1"/>
</dbReference>
<dbReference type="OrthoDB" id="7788754at2759"/>
<reference evidence="8" key="2">
    <citation type="submission" date="2022-10" db="EMBL/GenBank/DDBJ databases">
        <authorList>
            <consortium name="ENA_rothamsted_submissions"/>
            <consortium name="culmorum"/>
            <person name="King R."/>
        </authorList>
    </citation>
    <scope>NUCLEOTIDE SEQUENCE</scope>
</reference>
<keyword evidence="6" id="KW-1133">Transmembrane helix</keyword>
<dbReference type="GO" id="GO:0003924">
    <property type="term" value="F:GTPase activity"/>
    <property type="evidence" value="ECO:0007669"/>
    <property type="project" value="InterPro"/>
</dbReference>
<dbReference type="PROSITE" id="PS51715">
    <property type="entry name" value="G_GB1_RHD3"/>
    <property type="match status" value="1"/>
</dbReference>
<gene>
    <name evidence="8" type="ORF">CHIRRI_LOCUS14189</name>
</gene>
<accession>A0A9N9S6Z4</accession>
<dbReference type="InterPro" id="IPR027417">
    <property type="entry name" value="P-loop_NTPase"/>
</dbReference>
<evidence type="ECO:0000256" key="4">
    <source>
        <dbReference type="PROSITE-ProRule" id="PRU01052"/>
    </source>
</evidence>
<dbReference type="InterPro" id="IPR036543">
    <property type="entry name" value="Guanylate-bd_C_sf"/>
</dbReference>
<evidence type="ECO:0000256" key="5">
    <source>
        <dbReference type="SAM" id="Coils"/>
    </source>
</evidence>
<keyword evidence="6" id="KW-0812">Transmembrane</keyword>
<evidence type="ECO:0000256" key="3">
    <source>
        <dbReference type="ARBA" id="ARBA00023134"/>
    </source>
</evidence>
<dbReference type="AlphaFoldDB" id="A0A9N9S6Z4"/>
<reference evidence="8" key="1">
    <citation type="submission" date="2022-01" db="EMBL/GenBank/DDBJ databases">
        <authorList>
            <person name="King R."/>
        </authorList>
    </citation>
    <scope>NUCLEOTIDE SEQUENCE</scope>
</reference>
<evidence type="ECO:0000313" key="8">
    <source>
        <dbReference type="EMBL" id="CAG9811380.1"/>
    </source>
</evidence>
<dbReference type="InterPro" id="IPR015894">
    <property type="entry name" value="Guanylate-bd_N"/>
</dbReference>
<protein>
    <recommendedName>
        <fullName evidence="7">GB1/RHD3-type G domain-containing protein</fullName>
    </recommendedName>
</protein>
<dbReference type="InterPro" id="IPR030386">
    <property type="entry name" value="G_GB1_RHD3_dom"/>
</dbReference>
<keyword evidence="6" id="KW-0472">Membrane</keyword>